<feature type="transmembrane region" description="Helical" evidence="2">
    <location>
        <begin position="282"/>
        <end position="301"/>
    </location>
</feature>
<gene>
    <name evidence="3" type="ORF">ACFH04_13610</name>
</gene>
<dbReference type="Gene3D" id="1.20.1250.20">
    <property type="entry name" value="MFS general substrate transporter like domains"/>
    <property type="match status" value="1"/>
</dbReference>
<feature type="transmembrane region" description="Helical" evidence="2">
    <location>
        <begin position="146"/>
        <end position="169"/>
    </location>
</feature>
<organism evidence="3 4">
    <name type="scientific">Streptomyces noboritoensis</name>
    <dbReference type="NCBI Taxonomy" id="67337"/>
    <lineage>
        <taxon>Bacteria</taxon>
        <taxon>Bacillati</taxon>
        <taxon>Actinomycetota</taxon>
        <taxon>Actinomycetes</taxon>
        <taxon>Kitasatosporales</taxon>
        <taxon>Streptomycetaceae</taxon>
        <taxon>Streptomyces</taxon>
    </lineage>
</organism>
<evidence type="ECO:0000313" key="4">
    <source>
        <dbReference type="Proteomes" id="UP001589887"/>
    </source>
</evidence>
<dbReference type="Pfam" id="PF07690">
    <property type="entry name" value="MFS_1"/>
    <property type="match status" value="1"/>
</dbReference>
<keyword evidence="4" id="KW-1185">Reference proteome</keyword>
<sequence length="423" mass="42813">MTASRTTGRQGPVLAQPYVARLLAGTLLGRLPTGMVPVSTLLLVGAQGGSLATAGMLCAAYGLPSALGQPLLGRLVDRHGQTLVTTTAVLVTTLALLTLPHLNSADTPALFAAMVVLAGLSTPPLEANLRALWPSVLPDAARQRAALALDTGSQGLIFITGPPLVAALTALTGPALTMTITALLGLTGATVVLTAAPSRAWQPHTINNRSGFLGPLHHRGLVALFIALAGTGIALGAHTVWAVALAHRTGTPLLSGLIPAALSVGSLIGGALYGRRTWPGSLTTHLATAALAFTLGWSALITGPGPAVAVGLSVLPGLFLTALVTSSFLTVDALAPAGTTTEAYAWLIASIGIGQATGTALAGPLATHPHLASAFPCAGALFTVLVLTVARRPIYVPGAPVRRGRHRRTPAHAAPRRHTPQPV</sequence>
<reference evidence="3 4" key="1">
    <citation type="submission" date="2024-09" db="EMBL/GenBank/DDBJ databases">
        <authorList>
            <person name="Sun Q."/>
            <person name="Mori K."/>
        </authorList>
    </citation>
    <scope>NUCLEOTIDE SEQUENCE [LARGE SCALE GENOMIC DNA]</scope>
    <source>
        <strain evidence="3 4">JCM 4557</strain>
    </source>
</reference>
<dbReference type="InterPro" id="IPR036259">
    <property type="entry name" value="MFS_trans_sf"/>
</dbReference>
<evidence type="ECO:0000256" key="2">
    <source>
        <dbReference type="SAM" id="Phobius"/>
    </source>
</evidence>
<feature type="transmembrane region" description="Helical" evidence="2">
    <location>
        <begin position="83"/>
        <end position="102"/>
    </location>
</feature>
<dbReference type="PANTHER" id="PTHR23542:SF1">
    <property type="entry name" value="MAJOR FACILITATOR SUPERFAMILY (MFS) PROFILE DOMAIN-CONTAINING PROTEIN"/>
    <property type="match status" value="1"/>
</dbReference>
<feature type="transmembrane region" description="Helical" evidence="2">
    <location>
        <begin position="41"/>
        <end position="63"/>
    </location>
</feature>
<dbReference type="PANTHER" id="PTHR23542">
    <property type="match status" value="1"/>
</dbReference>
<evidence type="ECO:0000256" key="1">
    <source>
        <dbReference type="SAM" id="MobiDB-lite"/>
    </source>
</evidence>
<dbReference type="RefSeq" id="WP_394319181.1">
    <property type="nucleotide sequence ID" value="NZ_JBHMQV010000009.1"/>
</dbReference>
<dbReference type="SUPFAM" id="SSF103473">
    <property type="entry name" value="MFS general substrate transporter"/>
    <property type="match status" value="1"/>
</dbReference>
<feature type="compositionally biased region" description="Basic residues" evidence="1">
    <location>
        <begin position="402"/>
        <end position="423"/>
    </location>
</feature>
<name>A0ABV6TG21_9ACTN</name>
<dbReference type="Proteomes" id="UP001589887">
    <property type="component" value="Unassembled WGS sequence"/>
</dbReference>
<feature type="transmembrane region" description="Helical" evidence="2">
    <location>
        <begin position="253"/>
        <end position="273"/>
    </location>
</feature>
<proteinExistence type="predicted"/>
<dbReference type="EMBL" id="JBHMQV010000009">
    <property type="protein sequence ID" value="MFC0844736.1"/>
    <property type="molecule type" value="Genomic_DNA"/>
</dbReference>
<feature type="transmembrane region" description="Helical" evidence="2">
    <location>
        <begin position="175"/>
        <end position="200"/>
    </location>
</feature>
<keyword evidence="2" id="KW-0812">Transmembrane</keyword>
<feature type="transmembrane region" description="Helical" evidence="2">
    <location>
        <begin position="221"/>
        <end position="241"/>
    </location>
</feature>
<dbReference type="InterPro" id="IPR011701">
    <property type="entry name" value="MFS"/>
</dbReference>
<keyword evidence="2" id="KW-1133">Transmembrane helix</keyword>
<accession>A0ABV6TG21</accession>
<evidence type="ECO:0000313" key="3">
    <source>
        <dbReference type="EMBL" id="MFC0844736.1"/>
    </source>
</evidence>
<comment type="caution">
    <text evidence="3">The sequence shown here is derived from an EMBL/GenBank/DDBJ whole genome shotgun (WGS) entry which is preliminary data.</text>
</comment>
<feature type="transmembrane region" description="Helical" evidence="2">
    <location>
        <begin position="307"/>
        <end position="331"/>
    </location>
</feature>
<feature type="transmembrane region" description="Helical" evidence="2">
    <location>
        <begin position="343"/>
        <end position="365"/>
    </location>
</feature>
<protein>
    <submittedName>
        <fullName evidence="3">MFS transporter</fullName>
    </submittedName>
</protein>
<feature type="region of interest" description="Disordered" evidence="1">
    <location>
        <begin position="400"/>
        <end position="423"/>
    </location>
</feature>
<feature type="transmembrane region" description="Helical" evidence="2">
    <location>
        <begin position="371"/>
        <end position="390"/>
    </location>
</feature>
<keyword evidence="2" id="KW-0472">Membrane</keyword>